<organism evidence="1 2">
    <name type="scientific">Phytophthora aleatoria</name>
    <dbReference type="NCBI Taxonomy" id="2496075"/>
    <lineage>
        <taxon>Eukaryota</taxon>
        <taxon>Sar</taxon>
        <taxon>Stramenopiles</taxon>
        <taxon>Oomycota</taxon>
        <taxon>Peronosporomycetes</taxon>
        <taxon>Peronosporales</taxon>
        <taxon>Peronosporaceae</taxon>
        <taxon>Phytophthora</taxon>
    </lineage>
</organism>
<comment type="caution">
    <text evidence="1">The sequence shown here is derived from an EMBL/GenBank/DDBJ whole genome shotgun (WGS) entry which is preliminary data.</text>
</comment>
<dbReference type="Proteomes" id="UP000709295">
    <property type="component" value="Unassembled WGS sequence"/>
</dbReference>
<sequence>MNACATTTTASECPGALSEAWRDTDEGDATSDEILAGRHAVSDVSQQAERGGTTTILFLFVWWRRMGCRWSSRTGRTIVTTSSSRCSSRWLTRRARGRDETMLPILNELSRCQARVSDNGSTNSNGVCSARTEDWRVMVARNVRGGRMAQTPKPHAMVADAPELQLQPTSRYTSVRTAKARLGMKGRTARRSTRGE</sequence>
<evidence type="ECO:0000313" key="1">
    <source>
        <dbReference type="EMBL" id="KAG6942439.1"/>
    </source>
</evidence>
<accession>A0A8J5IBF2</accession>
<dbReference type="AlphaFoldDB" id="A0A8J5IBF2"/>
<dbReference type="EMBL" id="JAENGY010003102">
    <property type="protein sequence ID" value="KAG6942439.1"/>
    <property type="molecule type" value="Genomic_DNA"/>
</dbReference>
<gene>
    <name evidence="1" type="ORF">JG688_00018116</name>
</gene>
<evidence type="ECO:0000313" key="2">
    <source>
        <dbReference type="Proteomes" id="UP000709295"/>
    </source>
</evidence>
<protein>
    <submittedName>
        <fullName evidence="1">Uncharacterized protein</fullName>
    </submittedName>
</protein>
<name>A0A8J5IBF2_9STRA</name>
<reference evidence="1" key="1">
    <citation type="submission" date="2021-01" db="EMBL/GenBank/DDBJ databases">
        <title>Phytophthora aleatoria, a newly-described species from Pinus radiata is distinct from Phytophthora cactorum isolates based on comparative genomics.</title>
        <authorList>
            <person name="Mcdougal R."/>
            <person name="Panda P."/>
            <person name="Williams N."/>
            <person name="Studholme D.J."/>
        </authorList>
    </citation>
    <scope>NUCLEOTIDE SEQUENCE</scope>
    <source>
        <strain evidence="1">NZFS 4037</strain>
    </source>
</reference>
<proteinExistence type="predicted"/>
<keyword evidence="2" id="KW-1185">Reference proteome</keyword>